<feature type="transmembrane region" description="Helical" evidence="1">
    <location>
        <begin position="122"/>
        <end position="155"/>
    </location>
</feature>
<keyword evidence="1" id="KW-0812">Transmembrane</keyword>
<organism evidence="3 4">
    <name type="scientific">Paenibacillus tianmuensis</name>
    <dbReference type="NCBI Taxonomy" id="624147"/>
    <lineage>
        <taxon>Bacteria</taxon>
        <taxon>Bacillati</taxon>
        <taxon>Bacillota</taxon>
        <taxon>Bacilli</taxon>
        <taxon>Bacillales</taxon>
        <taxon>Paenibacillaceae</taxon>
        <taxon>Paenibacillus</taxon>
    </lineage>
</organism>
<evidence type="ECO:0000259" key="2">
    <source>
        <dbReference type="Pfam" id="PF13796"/>
    </source>
</evidence>
<dbReference type="Pfam" id="PF13796">
    <property type="entry name" value="Sensor"/>
    <property type="match status" value="1"/>
</dbReference>
<reference evidence="4" key="1">
    <citation type="submission" date="2016-10" db="EMBL/GenBank/DDBJ databases">
        <authorList>
            <person name="Varghese N."/>
            <person name="Submissions S."/>
        </authorList>
    </citation>
    <scope>NUCLEOTIDE SEQUENCE [LARGE SCALE GENOMIC DNA]</scope>
    <source>
        <strain evidence="4">CGMCC 1.8946</strain>
    </source>
</reference>
<dbReference type="Proteomes" id="UP000198601">
    <property type="component" value="Unassembled WGS sequence"/>
</dbReference>
<dbReference type="EMBL" id="FMTT01000008">
    <property type="protein sequence ID" value="SCW45701.1"/>
    <property type="molecule type" value="Genomic_DNA"/>
</dbReference>
<evidence type="ECO:0000313" key="4">
    <source>
        <dbReference type="Proteomes" id="UP000198601"/>
    </source>
</evidence>
<dbReference type="AlphaFoldDB" id="A0A1G4QMR6"/>
<feature type="domain" description="Putative sensor" evidence="2">
    <location>
        <begin position="14"/>
        <end position="207"/>
    </location>
</feature>
<sequence length="226" mass="24304">MNTQKPGFIGAFYYLLYLLPAGIIGFTLTIVGVVLSIGLMPLFAGFPLMIVIARFAKHMTVLDARLAARLLQSPSTATNSVHTESLDPEQYGKRGLFAQLGAELSNPSTYVGLLFQIVKLPLGIISFALAVTIVAFNLALLASPLVYSILLQSIGIDIFERALFARLIPTDLSSLQISLIYAGIGLLLLPVTNSLIRQSALFFGRIAVEISDPAGERGENAPLQRA</sequence>
<dbReference type="InterPro" id="IPR025828">
    <property type="entry name" value="Put_sensor_dom"/>
</dbReference>
<feature type="transmembrane region" description="Helical" evidence="1">
    <location>
        <begin position="12"/>
        <end position="31"/>
    </location>
</feature>
<dbReference type="RefSeq" id="WP_167670131.1">
    <property type="nucleotide sequence ID" value="NZ_FMTT01000008.1"/>
</dbReference>
<name>A0A1G4QMR6_9BACL</name>
<accession>A0A1G4QMR6</accession>
<feature type="transmembrane region" description="Helical" evidence="1">
    <location>
        <begin position="175"/>
        <end position="196"/>
    </location>
</feature>
<evidence type="ECO:0000313" key="3">
    <source>
        <dbReference type="EMBL" id="SCW45701.1"/>
    </source>
</evidence>
<proteinExistence type="predicted"/>
<keyword evidence="4" id="KW-1185">Reference proteome</keyword>
<evidence type="ECO:0000256" key="1">
    <source>
        <dbReference type="SAM" id="Phobius"/>
    </source>
</evidence>
<keyword evidence="1" id="KW-0472">Membrane</keyword>
<dbReference type="STRING" id="624147.SAMN04487970_10082"/>
<protein>
    <submittedName>
        <fullName evidence="3">Putative sensor</fullName>
    </submittedName>
</protein>
<feature type="transmembrane region" description="Helical" evidence="1">
    <location>
        <begin position="37"/>
        <end position="56"/>
    </location>
</feature>
<gene>
    <name evidence="3" type="ORF">SAMN04487970_10082</name>
</gene>
<keyword evidence="1" id="KW-1133">Transmembrane helix</keyword>